<feature type="chain" id="PRO_5004355302" description="PA14 domain-containing protein" evidence="1">
    <location>
        <begin position="33"/>
        <end position="352"/>
    </location>
</feature>
<reference evidence="2 4" key="1">
    <citation type="submission" date="2013-02" db="EMBL/GenBank/DDBJ databases">
        <title>The Genome Sequence of Enterococcus moraviensis BAA-383.</title>
        <authorList>
            <consortium name="The Broad Institute Genome Sequencing Platform"/>
            <consortium name="The Broad Institute Genome Sequencing Center for Infectious Disease"/>
            <person name="Earl A.M."/>
            <person name="Gilmore M.S."/>
            <person name="Lebreton F."/>
            <person name="Walker B."/>
            <person name="Young S.K."/>
            <person name="Zeng Q."/>
            <person name="Gargeya S."/>
            <person name="Fitzgerald M."/>
            <person name="Haas B."/>
            <person name="Abouelleil A."/>
            <person name="Alvarado L."/>
            <person name="Arachchi H.M."/>
            <person name="Berlin A.M."/>
            <person name="Chapman S.B."/>
            <person name="Dewar J."/>
            <person name="Goldberg J."/>
            <person name="Griggs A."/>
            <person name="Gujja S."/>
            <person name="Hansen M."/>
            <person name="Howarth C."/>
            <person name="Imamovic A."/>
            <person name="Larimer J."/>
            <person name="McCowan C."/>
            <person name="Murphy C."/>
            <person name="Neiman D."/>
            <person name="Pearson M."/>
            <person name="Priest M."/>
            <person name="Roberts A."/>
            <person name="Saif S."/>
            <person name="Shea T."/>
            <person name="Sisk P."/>
            <person name="Sykes S."/>
            <person name="Wortman J."/>
            <person name="Nusbaum C."/>
            <person name="Birren B."/>
        </authorList>
    </citation>
    <scope>NUCLEOTIDE SEQUENCE [LARGE SCALE GENOMIC DNA]</scope>
    <source>
        <strain evidence="2 4">ATCC BAA-383</strain>
    </source>
</reference>
<evidence type="ECO:0008006" key="6">
    <source>
        <dbReference type="Google" id="ProtNLM"/>
    </source>
</evidence>
<name>R2R2H7_9ENTE</name>
<evidence type="ECO:0000313" key="5">
    <source>
        <dbReference type="Proteomes" id="UP000014157"/>
    </source>
</evidence>
<dbReference type="AlphaFoldDB" id="R2R2H7"/>
<dbReference type="Proteomes" id="UP000014157">
    <property type="component" value="Unassembled WGS sequence"/>
</dbReference>
<dbReference type="Proteomes" id="UP000013781">
    <property type="component" value="Unassembled WGS sequence"/>
</dbReference>
<dbReference type="Gene3D" id="3.90.182.10">
    <property type="entry name" value="Toxin - Anthrax Protective Antigen,domain 1"/>
    <property type="match status" value="2"/>
</dbReference>
<gene>
    <name evidence="3" type="ORF">I586_01059</name>
    <name evidence="2" type="ORF">UAY_00807</name>
</gene>
<sequence>MVFKIRKKIPLIICVLIACFALISINSSVASADEGNSLTRAEGKLVHGVYTEYFRREGVNYIPVASQYENSNLDFSCSVNREPYPGINPNNGFRVSKTAYVKLSGSGTYMFMTSTTGNTQVYVNDVLVQPTYPYVNLQAGQIIKIKVISNFPTNAQSKNGQFVTDFYWKTPETGLNFPAQHIAQELLYTTPDLQGIDTVVPDKLVHGVYTEYERRQSPMGNFIPVASQFEDGTLDFRCQYNKQPYPGIDPAAGFRVQKTAYIKLTDTGMYRFYSASSMVIPQIYVNDVLVQNTSPVYLQAGQIIKVKVVAAFHMPSATGYNYDLVWSTPSNPAPYKLIPQELLYTTPDLNGV</sequence>
<dbReference type="PATRIC" id="fig|1158609.3.peg.769"/>
<dbReference type="HOGENOM" id="CLU_786950_0_0_9"/>
<evidence type="ECO:0000256" key="1">
    <source>
        <dbReference type="SAM" id="SignalP"/>
    </source>
</evidence>
<dbReference type="STRING" id="155617.RV09_GL002812"/>
<feature type="signal peptide" evidence="1">
    <location>
        <begin position="1"/>
        <end position="32"/>
    </location>
</feature>
<keyword evidence="5" id="KW-1185">Reference proteome</keyword>
<protein>
    <recommendedName>
        <fullName evidence="6">PA14 domain-containing protein</fullName>
    </recommendedName>
</protein>
<comment type="caution">
    <text evidence="2">The sequence shown here is derived from an EMBL/GenBank/DDBJ whole genome shotgun (WGS) entry which is preliminary data.</text>
</comment>
<keyword evidence="1" id="KW-0732">Signal</keyword>
<dbReference type="EMBL" id="ASWB01000001">
    <property type="protein sequence ID" value="EOT74063.1"/>
    <property type="molecule type" value="Genomic_DNA"/>
</dbReference>
<dbReference type="SUPFAM" id="SSF56988">
    <property type="entry name" value="Anthrax protective antigen"/>
    <property type="match status" value="1"/>
</dbReference>
<dbReference type="PROSITE" id="PS51257">
    <property type="entry name" value="PROKAR_LIPOPROTEIN"/>
    <property type="match status" value="1"/>
</dbReference>
<accession>R2R2H7</accession>
<dbReference type="OrthoDB" id="2179150at2"/>
<dbReference type="EMBL" id="AJAS01000008">
    <property type="protein sequence ID" value="EOI03060.1"/>
    <property type="molecule type" value="Genomic_DNA"/>
</dbReference>
<dbReference type="RefSeq" id="WP_010764204.1">
    <property type="nucleotide sequence ID" value="NZ_ASWB01000001.1"/>
</dbReference>
<evidence type="ECO:0000313" key="2">
    <source>
        <dbReference type="EMBL" id="EOI03060.1"/>
    </source>
</evidence>
<evidence type="ECO:0000313" key="3">
    <source>
        <dbReference type="EMBL" id="EOT74063.1"/>
    </source>
</evidence>
<organism evidence="2 4">
    <name type="scientific">Enterococcus moraviensis ATCC BAA-383</name>
    <dbReference type="NCBI Taxonomy" id="1158609"/>
    <lineage>
        <taxon>Bacteria</taxon>
        <taxon>Bacillati</taxon>
        <taxon>Bacillota</taxon>
        <taxon>Bacilli</taxon>
        <taxon>Lactobacillales</taxon>
        <taxon>Enterococcaceae</taxon>
        <taxon>Enterococcus</taxon>
    </lineage>
</organism>
<evidence type="ECO:0000313" key="4">
    <source>
        <dbReference type="Proteomes" id="UP000013781"/>
    </source>
</evidence>
<proteinExistence type="predicted"/>
<reference evidence="3 5" key="2">
    <citation type="submission" date="2013-03" db="EMBL/GenBank/DDBJ databases">
        <title>The Genome Sequence of Enterococcus moraviensis BAA-383 (PacBio/Illumina hybrid assembly).</title>
        <authorList>
            <consortium name="The Broad Institute Genomics Platform"/>
            <consortium name="The Broad Institute Genome Sequencing Center for Infectious Disease"/>
            <person name="Earl A."/>
            <person name="Russ C."/>
            <person name="Gilmore M."/>
            <person name="Surin D."/>
            <person name="Walker B."/>
            <person name="Young S."/>
            <person name="Zeng Q."/>
            <person name="Gargeya S."/>
            <person name="Fitzgerald M."/>
            <person name="Haas B."/>
            <person name="Abouelleil A."/>
            <person name="Allen A.W."/>
            <person name="Alvarado L."/>
            <person name="Arachchi H.M."/>
            <person name="Berlin A.M."/>
            <person name="Chapman S.B."/>
            <person name="Gainer-Dewar J."/>
            <person name="Goldberg J."/>
            <person name="Griggs A."/>
            <person name="Gujja S."/>
            <person name="Hansen M."/>
            <person name="Howarth C."/>
            <person name="Imamovic A."/>
            <person name="Ireland A."/>
            <person name="Larimer J."/>
            <person name="McCowan C."/>
            <person name="Murphy C."/>
            <person name="Pearson M."/>
            <person name="Poon T.W."/>
            <person name="Priest M."/>
            <person name="Roberts A."/>
            <person name="Saif S."/>
            <person name="Shea T."/>
            <person name="Sisk P."/>
            <person name="Sykes S."/>
            <person name="Wortman J."/>
            <person name="Nusbaum C."/>
            <person name="Birren B."/>
        </authorList>
    </citation>
    <scope>NUCLEOTIDE SEQUENCE [LARGE SCALE GENOMIC DNA]</scope>
    <source>
        <strain evidence="3 5">ATCC BAA-383</strain>
    </source>
</reference>